<feature type="transmembrane region" description="Helical" evidence="8">
    <location>
        <begin position="24"/>
        <end position="46"/>
    </location>
</feature>
<dbReference type="PANTHER" id="PTHR11562">
    <property type="entry name" value="CATION EFFLUX PROTEIN/ ZINC TRANSPORTER"/>
    <property type="match status" value="1"/>
</dbReference>
<dbReference type="Gene3D" id="3.30.70.1350">
    <property type="entry name" value="Cation efflux protein, cytoplasmic domain"/>
    <property type="match status" value="1"/>
</dbReference>
<evidence type="ECO:0000259" key="9">
    <source>
        <dbReference type="Pfam" id="PF01545"/>
    </source>
</evidence>
<dbReference type="NCBIfam" id="TIGR01297">
    <property type="entry name" value="CDF"/>
    <property type="match status" value="1"/>
</dbReference>
<organism evidence="11">
    <name type="scientific">freshwater metagenome</name>
    <dbReference type="NCBI Taxonomy" id="449393"/>
    <lineage>
        <taxon>unclassified sequences</taxon>
        <taxon>metagenomes</taxon>
        <taxon>ecological metagenomes</taxon>
    </lineage>
</organism>
<comment type="subcellular location">
    <subcellularLocation>
        <location evidence="1">Membrane</location>
        <topology evidence="1">Multi-pass membrane protein</topology>
    </subcellularLocation>
</comment>
<evidence type="ECO:0000256" key="6">
    <source>
        <dbReference type="ARBA" id="ARBA00023065"/>
    </source>
</evidence>
<dbReference type="SUPFAM" id="SSF160240">
    <property type="entry name" value="Cation efflux protein cytoplasmic domain-like"/>
    <property type="match status" value="1"/>
</dbReference>
<keyword evidence="6" id="KW-0406">Ion transport</keyword>
<dbReference type="PANTHER" id="PTHR11562:SF17">
    <property type="entry name" value="RE54080P-RELATED"/>
    <property type="match status" value="1"/>
</dbReference>
<gene>
    <name evidence="11" type="ORF">UFOPK3967_03253</name>
</gene>
<dbReference type="EMBL" id="CAFBOS010000354">
    <property type="protein sequence ID" value="CAB5028632.1"/>
    <property type="molecule type" value="Genomic_DNA"/>
</dbReference>
<evidence type="ECO:0000256" key="4">
    <source>
        <dbReference type="ARBA" id="ARBA00022692"/>
    </source>
</evidence>
<feature type="domain" description="Cation efflux protein transmembrane" evidence="9">
    <location>
        <begin position="23"/>
        <end position="234"/>
    </location>
</feature>
<name>A0A6J7RIL8_9ZZZZ</name>
<dbReference type="GO" id="GO:0005385">
    <property type="term" value="F:zinc ion transmembrane transporter activity"/>
    <property type="evidence" value="ECO:0007669"/>
    <property type="project" value="TreeGrafter"/>
</dbReference>
<dbReference type="Pfam" id="PF01545">
    <property type="entry name" value="Cation_efflux"/>
    <property type="match status" value="1"/>
</dbReference>
<dbReference type="InterPro" id="IPR027470">
    <property type="entry name" value="Cation_efflux_CTD"/>
</dbReference>
<sequence>MSGGVRTAGTIMTDSHARSNRLRLALAINLVIVAVQVVLGFVADSLGLLSDAAHNLTDVAGLGLAVYAVQLTRRPATSRRSFGWHRGTILAAQANAAMILALTVWILIEGVRRLLDPRSVDGGIVVVVASVAFVANTLAVLAVREPHEHAYASGHAPAHDHDHDGATNPDLNMQAAMLHLVSDAAASLGVVVVGVVILLTDGWYWLDPAVSIAIGLSIGWHAWRLLRSSNAVLLEGTPDGLDPVALQATMLTVDGVDSVHDLHVWSIASNLTALSAHLVVRDHHTLAEAQQVAASVRDVLAQRYGIAHSTLELEDSACDENGLHCDFGVPRDRHAEHG</sequence>
<feature type="transmembrane region" description="Helical" evidence="8">
    <location>
        <begin position="89"/>
        <end position="108"/>
    </location>
</feature>
<dbReference type="InterPro" id="IPR036837">
    <property type="entry name" value="Cation_efflux_CTD_sf"/>
</dbReference>
<evidence type="ECO:0000256" key="1">
    <source>
        <dbReference type="ARBA" id="ARBA00004141"/>
    </source>
</evidence>
<protein>
    <submittedName>
        <fullName evidence="11">Unannotated protein</fullName>
    </submittedName>
</protein>
<keyword evidence="3" id="KW-0813">Transport</keyword>
<dbReference type="SUPFAM" id="SSF161111">
    <property type="entry name" value="Cation efflux protein transmembrane domain-like"/>
    <property type="match status" value="1"/>
</dbReference>
<dbReference type="Gene3D" id="1.20.1510.10">
    <property type="entry name" value="Cation efflux protein transmembrane domain"/>
    <property type="match status" value="1"/>
</dbReference>
<evidence type="ECO:0000256" key="3">
    <source>
        <dbReference type="ARBA" id="ARBA00022448"/>
    </source>
</evidence>
<accession>A0A6J7RIL8</accession>
<evidence type="ECO:0000256" key="8">
    <source>
        <dbReference type="SAM" id="Phobius"/>
    </source>
</evidence>
<keyword evidence="7 8" id="KW-0472">Membrane</keyword>
<dbReference type="InterPro" id="IPR002524">
    <property type="entry name" value="Cation_efflux"/>
</dbReference>
<dbReference type="GO" id="GO:0005886">
    <property type="term" value="C:plasma membrane"/>
    <property type="evidence" value="ECO:0007669"/>
    <property type="project" value="TreeGrafter"/>
</dbReference>
<dbReference type="InterPro" id="IPR058533">
    <property type="entry name" value="Cation_efflux_TM"/>
</dbReference>
<evidence type="ECO:0000256" key="5">
    <source>
        <dbReference type="ARBA" id="ARBA00022989"/>
    </source>
</evidence>
<dbReference type="Pfam" id="PF16916">
    <property type="entry name" value="ZT_dimer"/>
    <property type="match status" value="1"/>
</dbReference>
<evidence type="ECO:0000313" key="11">
    <source>
        <dbReference type="EMBL" id="CAB5028632.1"/>
    </source>
</evidence>
<keyword evidence="4 8" id="KW-0812">Transmembrane</keyword>
<feature type="transmembrane region" description="Helical" evidence="8">
    <location>
        <begin position="120"/>
        <end position="143"/>
    </location>
</feature>
<comment type="similarity">
    <text evidence="2">Belongs to the cation diffusion facilitator (CDF) transporter (TC 2.A.4) family. SLC30A subfamily.</text>
</comment>
<dbReference type="InterPro" id="IPR050681">
    <property type="entry name" value="CDF/SLC30A"/>
</dbReference>
<proteinExistence type="inferred from homology"/>
<dbReference type="AlphaFoldDB" id="A0A6J7RIL8"/>
<evidence type="ECO:0000256" key="2">
    <source>
        <dbReference type="ARBA" id="ARBA00008873"/>
    </source>
</evidence>
<feature type="domain" description="Cation efflux protein cytoplasmic" evidence="10">
    <location>
        <begin position="245"/>
        <end position="314"/>
    </location>
</feature>
<reference evidence="11" key="1">
    <citation type="submission" date="2020-05" db="EMBL/GenBank/DDBJ databases">
        <authorList>
            <person name="Chiriac C."/>
            <person name="Salcher M."/>
            <person name="Ghai R."/>
            <person name="Kavagutti S V."/>
        </authorList>
    </citation>
    <scope>NUCLEOTIDE SEQUENCE</scope>
</reference>
<dbReference type="InterPro" id="IPR027469">
    <property type="entry name" value="Cation_efflux_TMD_sf"/>
</dbReference>
<feature type="transmembrane region" description="Helical" evidence="8">
    <location>
        <begin position="180"/>
        <end position="199"/>
    </location>
</feature>
<evidence type="ECO:0000259" key="10">
    <source>
        <dbReference type="Pfam" id="PF16916"/>
    </source>
</evidence>
<keyword evidence="5 8" id="KW-1133">Transmembrane helix</keyword>
<evidence type="ECO:0000256" key="7">
    <source>
        <dbReference type="ARBA" id="ARBA00023136"/>
    </source>
</evidence>